<keyword evidence="2" id="KW-0004">4Fe-4S</keyword>
<dbReference type="PANTHER" id="PTHR11228">
    <property type="entry name" value="RADICAL SAM DOMAIN PROTEIN"/>
    <property type="match status" value="1"/>
</dbReference>
<sequence>MFCVPTSRLTLQCHITAKCNQRCKHCYQECYAGKELSFNEILNILEQYKDLLRLYSKSKNKDFIRGHINITGGEPFTRKDFLQILNVFSKNKKYFSFGILTNGSYITDDIAKKLKSLNIAHTQVSIDGNRETHDALRGKGNFDRTWNAVKILRKHNIRTLVSFTAHKGNYKEFPVVARYARKYKASKLWTDRLVPIGNGQDMSDMLFTSKEALEYFSIIVNEKKKTLRNKLTGLEIYSNRALQFLKSGEMPYGCSAGDSLITILENGDVLPCRRMPIPCGNALKTSLKDIYFNNNVFKDLRNKNIPDKCFKCAYSEKCRGGLKCLSYALYKDYKQADNCCPIIYK</sequence>
<protein>
    <submittedName>
        <fullName evidence="8">Antilisterial bacteriocin subtilosin biosynthesis protein AlbA</fullName>
    </submittedName>
</protein>
<dbReference type="SMART" id="SM00729">
    <property type="entry name" value="Elp3"/>
    <property type="match status" value="1"/>
</dbReference>
<dbReference type="SFLD" id="SFLDG01386">
    <property type="entry name" value="main_SPASM_domain-containing"/>
    <property type="match status" value="1"/>
</dbReference>
<dbReference type="Pfam" id="PF13186">
    <property type="entry name" value="SPASM"/>
    <property type="match status" value="1"/>
</dbReference>
<reference evidence="8 9" key="1">
    <citation type="journal article" date="2015" name="Biotechnol. Bioeng.">
        <title>Genome sequence and phenotypic characterization of Caulobacter segnis.</title>
        <authorList>
            <person name="Patel S."/>
            <person name="Fletcher B."/>
            <person name="Scott D.C."/>
            <person name="Ely B."/>
        </authorList>
    </citation>
    <scope>NUCLEOTIDE SEQUENCE [LARGE SCALE GENOMIC DNA]</scope>
    <source>
        <strain evidence="8 9">ERI-2</strain>
    </source>
</reference>
<keyword evidence="3" id="KW-0949">S-adenosyl-L-methionine</keyword>
<dbReference type="AlphaFoldDB" id="A0A168MNQ9"/>
<evidence type="ECO:0000313" key="9">
    <source>
        <dbReference type="Proteomes" id="UP000077407"/>
    </source>
</evidence>
<dbReference type="Gene3D" id="3.20.20.70">
    <property type="entry name" value="Aldolase class I"/>
    <property type="match status" value="1"/>
</dbReference>
<keyword evidence="5" id="KW-0408">Iron</keyword>
<evidence type="ECO:0000256" key="2">
    <source>
        <dbReference type="ARBA" id="ARBA00022485"/>
    </source>
</evidence>
<dbReference type="GO" id="GO:0046872">
    <property type="term" value="F:metal ion binding"/>
    <property type="evidence" value="ECO:0007669"/>
    <property type="project" value="UniProtKB-KW"/>
</dbReference>
<dbReference type="PANTHER" id="PTHR11228:SF7">
    <property type="entry name" value="PQQA PEPTIDE CYCLASE"/>
    <property type="match status" value="1"/>
</dbReference>
<dbReference type="InterPro" id="IPR023885">
    <property type="entry name" value="4Fe4S-binding_SPASM_dom"/>
</dbReference>
<evidence type="ECO:0000256" key="3">
    <source>
        <dbReference type="ARBA" id="ARBA00022691"/>
    </source>
</evidence>
<feature type="domain" description="Radical SAM core" evidence="7">
    <location>
        <begin position="5"/>
        <end position="228"/>
    </location>
</feature>
<evidence type="ECO:0000259" key="7">
    <source>
        <dbReference type="PROSITE" id="PS51918"/>
    </source>
</evidence>
<evidence type="ECO:0000256" key="4">
    <source>
        <dbReference type="ARBA" id="ARBA00022723"/>
    </source>
</evidence>
<dbReference type="NCBIfam" id="TIGR04085">
    <property type="entry name" value="rSAM_more_4Fe4S"/>
    <property type="match status" value="1"/>
</dbReference>
<dbReference type="InterPro" id="IPR017200">
    <property type="entry name" value="PqqE-like"/>
</dbReference>
<dbReference type="GO" id="GO:0051539">
    <property type="term" value="F:4 iron, 4 sulfur cluster binding"/>
    <property type="evidence" value="ECO:0007669"/>
    <property type="project" value="UniProtKB-KW"/>
</dbReference>
<dbReference type="PIRSF" id="PIRSF037420">
    <property type="entry name" value="PQQ_syn_pqqE"/>
    <property type="match status" value="1"/>
</dbReference>
<accession>A0A168MNQ9</accession>
<dbReference type="PATRIC" id="fig|1538.10.peg.2754"/>
<dbReference type="CDD" id="cd01335">
    <property type="entry name" value="Radical_SAM"/>
    <property type="match status" value="1"/>
</dbReference>
<dbReference type="InterPro" id="IPR058240">
    <property type="entry name" value="rSAM_sf"/>
</dbReference>
<comment type="cofactor">
    <cofactor evidence="1">
        <name>[4Fe-4S] cluster</name>
        <dbReference type="ChEBI" id="CHEBI:49883"/>
    </cofactor>
</comment>
<dbReference type="Pfam" id="PF04055">
    <property type="entry name" value="Radical_SAM"/>
    <property type="match status" value="1"/>
</dbReference>
<dbReference type="SUPFAM" id="SSF102114">
    <property type="entry name" value="Radical SAM enzymes"/>
    <property type="match status" value="1"/>
</dbReference>
<name>A0A168MNQ9_9CLOT</name>
<comment type="caution">
    <text evidence="8">The sequence shown here is derived from an EMBL/GenBank/DDBJ whole genome shotgun (WGS) entry which is preliminary data.</text>
</comment>
<dbReference type="Proteomes" id="UP000077407">
    <property type="component" value="Unassembled WGS sequence"/>
</dbReference>
<keyword evidence="4" id="KW-0479">Metal-binding</keyword>
<evidence type="ECO:0000256" key="6">
    <source>
        <dbReference type="ARBA" id="ARBA00023014"/>
    </source>
</evidence>
<dbReference type="InterPro" id="IPR013785">
    <property type="entry name" value="Aldolase_TIM"/>
</dbReference>
<dbReference type="SFLD" id="SFLDS00029">
    <property type="entry name" value="Radical_SAM"/>
    <property type="match status" value="1"/>
</dbReference>
<dbReference type="InterPro" id="IPR007197">
    <property type="entry name" value="rSAM"/>
</dbReference>
<evidence type="ECO:0000313" key="8">
    <source>
        <dbReference type="EMBL" id="OAA84950.1"/>
    </source>
</evidence>
<keyword evidence="6" id="KW-0411">Iron-sulfur</keyword>
<evidence type="ECO:0000256" key="5">
    <source>
        <dbReference type="ARBA" id="ARBA00023004"/>
    </source>
</evidence>
<dbReference type="SFLD" id="SFLDG01067">
    <property type="entry name" value="SPASM/twitch_domain_containing"/>
    <property type="match status" value="1"/>
</dbReference>
<dbReference type="InterPro" id="IPR006638">
    <property type="entry name" value="Elp3/MiaA/NifB-like_rSAM"/>
</dbReference>
<gene>
    <name evidence="8" type="primary">albA_3</name>
    <name evidence="8" type="ORF">WY13_02853</name>
</gene>
<dbReference type="InterPro" id="IPR050377">
    <property type="entry name" value="Radical_SAM_PqqE_MftC-like"/>
</dbReference>
<evidence type="ECO:0000256" key="1">
    <source>
        <dbReference type="ARBA" id="ARBA00001966"/>
    </source>
</evidence>
<dbReference type="GO" id="GO:0003824">
    <property type="term" value="F:catalytic activity"/>
    <property type="evidence" value="ECO:0007669"/>
    <property type="project" value="InterPro"/>
</dbReference>
<organism evidence="8 9">
    <name type="scientific">Clostridium ljungdahlii</name>
    <dbReference type="NCBI Taxonomy" id="1538"/>
    <lineage>
        <taxon>Bacteria</taxon>
        <taxon>Bacillati</taxon>
        <taxon>Bacillota</taxon>
        <taxon>Clostridia</taxon>
        <taxon>Eubacteriales</taxon>
        <taxon>Clostridiaceae</taxon>
        <taxon>Clostridium</taxon>
    </lineage>
</organism>
<dbReference type="PROSITE" id="PS51918">
    <property type="entry name" value="RADICAL_SAM"/>
    <property type="match status" value="1"/>
</dbReference>
<dbReference type="EMBL" id="LITT01000035">
    <property type="protein sequence ID" value="OAA84950.1"/>
    <property type="molecule type" value="Genomic_DNA"/>
</dbReference>
<proteinExistence type="predicted"/>